<dbReference type="Proteomes" id="UP000053766">
    <property type="component" value="Unassembled WGS sequence"/>
</dbReference>
<gene>
    <name evidence="1" type="ORF">DICVIV_01786</name>
</gene>
<dbReference type="STRING" id="29172.A0A0D8Y7V9"/>
<dbReference type="AlphaFoldDB" id="A0A0D8Y7V9"/>
<accession>A0A0D8Y7V9</accession>
<dbReference type="PANTHER" id="PTHR37415">
    <property type="entry name" value="EFF-1A"/>
    <property type="match status" value="1"/>
</dbReference>
<dbReference type="GO" id="GO:0000768">
    <property type="term" value="P:syncytium formation by plasma membrane fusion"/>
    <property type="evidence" value="ECO:0007669"/>
    <property type="project" value="TreeGrafter"/>
</dbReference>
<dbReference type="Gene3D" id="2.60.98.60">
    <property type="entry name" value="Cell-cell fusogen EFF/AFF, domain 1"/>
    <property type="match status" value="2"/>
</dbReference>
<sequence length="690" mass="78455">MYDNTINDSESSILHTLEFLRLEQHHPVSGVYKFGIPKITSSCICDCAGGDAPCKMDEYNYRNCTSGALCYRTYHPVQSNVGCIGEQKSEACCQLRIEPFKDWIFTAIKINQPATVLVFRQVGGVIIIFSISSLKDSCDAMVINAAKIFKPSYICQSSIRRTTFLQECHYKLLFLLGNKRLFDSMQNDASLGVPEDIHLRMVTIRHVLFGWTTSTNSSCQSYQLISCKIVVGLISVLLDALQVENLMVLLDVSSTYKSVESLLPPRFSPLALIGIYLYSIYDRVNKKWRKASEEVVEVPLNRGISKFDFNNRHKIEMVVSGSRPNRELQPGMYFIREGTHELRGFVPINEIGESSLEKLGWMRYSDGKWDIRNGLVKIKQAHHVNVADCKQQQYTSTINGEQLVLVSGNDIDESYDLGRALTSDPWIETAVYQGRDVRVEHAEGTSISVEYLSLPSDYHAEQVVQVHMTSETRPHMLRHISQMESFDGMIQVDRDSNRYLNISFMGTKGTLIGSIFSSEKKDQIDMAFSVQGELLDKACKLDYTTMRKISVEGSKMRDYRSIISIPSSINGSRYVCFHPSGDAEGEICKWFRYEAQRLASYRVAHRWQSGRGECAGYEAQRLASYRVAHRWQSGRGECAGCSIMIDLNLNDFFVHLKKQADFHWTLMMILTTVLQDAMLSLYIRHIIFNA</sequence>
<evidence type="ECO:0000313" key="2">
    <source>
        <dbReference type="Proteomes" id="UP000053766"/>
    </source>
</evidence>
<name>A0A0D8Y7V9_DICVI</name>
<dbReference type="EMBL" id="KN716171">
    <property type="protein sequence ID" value="KJH52084.1"/>
    <property type="molecule type" value="Genomic_DNA"/>
</dbReference>
<reference evidence="1 2" key="1">
    <citation type="submission" date="2013-11" db="EMBL/GenBank/DDBJ databases">
        <title>Draft genome of the bovine lungworm Dictyocaulus viviparus.</title>
        <authorList>
            <person name="Mitreva M."/>
        </authorList>
    </citation>
    <scope>NUCLEOTIDE SEQUENCE [LARGE SCALE GENOMIC DNA]</scope>
    <source>
        <strain evidence="1 2">HannoverDv2000</strain>
    </source>
</reference>
<reference evidence="2" key="2">
    <citation type="journal article" date="2016" name="Sci. Rep.">
        <title>Dictyocaulus viviparus genome, variome and transcriptome elucidate lungworm biology and support future intervention.</title>
        <authorList>
            <person name="McNulty S.N."/>
            <person name="Strube C."/>
            <person name="Rosa B.A."/>
            <person name="Martin J.C."/>
            <person name="Tyagi R."/>
            <person name="Choi Y.J."/>
            <person name="Wang Q."/>
            <person name="Hallsworth Pepin K."/>
            <person name="Zhang X."/>
            <person name="Ozersky P."/>
            <person name="Wilson R.K."/>
            <person name="Sternberg P.W."/>
            <person name="Gasser R.B."/>
            <person name="Mitreva M."/>
        </authorList>
    </citation>
    <scope>NUCLEOTIDE SEQUENCE [LARGE SCALE GENOMIC DNA]</scope>
    <source>
        <strain evidence="2">HannoverDv2000</strain>
    </source>
</reference>
<dbReference type="OrthoDB" id="5916841at2759"/>
<evidence type="ECO:0000313" key="1">
    <source>
        <dbReference type="EMBL" id="KJH52084.1"/>
    </source>
</evidence>
<dbReference type="PANTHER" id="PTHR37415:SF1">
    <property type="entry name" value="CELL FUSION PROTEIN AFF-1"/>
    <property type="match status" value="1"/>
</dbReference>
<keyword evidence="2" id="KW-1185">Reference proteome</keyword>
<proteinExistence type="predicted"/>
<dbReference type="InterPro" id="IPR029213">
    <property type="entry name" value="Fusogen_EFF/AFF"/>
</dbReference>
<protein>
    <submittedName>
        <fullName evidence="1">Uncharacterized protein</fullName>
    </submittedName>
</protein>
<dbReference type="Gene3D" id="2.60.40.3980">
    <property type="entry name" value="Cell-cell fusogen EFF/AFF, domain 3"/>
    <property type="match status" value="1"/>
</dbReference>
<dbReference type="InterPro" id="IPR043076">
    <property type="entry name" value="Fusogen_EFF/AFF_dom3"/>
</dbReference>
<dbReference type="Pfam" id="PF14884">
    <property type="entry name" value="EFF-AFF"/>
    <property type="match status" value="2"/>
</dbReference>
<dbReference type="GO" id="GO:0044291">
    <property type="term" value="C:cell-cell contact zone"/>
    <property type="evidence" value="ECO:0007669"/>
    <property type="project" value="TreeGrafter"/>
</dbReference>
<organism evidence="1 2">
    <name type="scientific">Dictyocaulus viviparus</name>
    <name type="common">Bovine lungworm</name>
    <dbReference type="NCBI Taxonomy" id="29172"/>
    <lineage>
        <taxon>Eukaryota</taxon>
        <taxon>Metazoa</taxon>
        <taxon>Ecdysozoa</taxon>
        <taxon>Nematoda</taxon>
        <taxon>Chromadorea</taxon>
        <taxon>Rhabditida</taxon>
        <taxon>Rhabditina</taxon>
        <taxon>Rhabditomorpha</taxon>
        <taxon>Strongyloidea</taxon>
        <taxon>Metastrongylidae</taxon>
        <taxon>Dictyocaulus</taxon>
    </lineage>
</organism>